<dbReference type="Proteomes" id="UP000019248">
    <property type="component" value="Unassembled WGS sequence"/>
</dbReference>
<proteinExistence type="predicted"/>
<keyword evidence="2" id="KW-1185">Reference proteome</keyword>
<dbReference type="AlphaFoldDB" id="W7DE10"/>
<gene>
    <name evidence="1" type="ORF">PRIP_07953</name>
</gene>
<organism evidence="1 2">
    <name type="scientific">Listeria riparia FSL S10-1204</name>
    <dbReference type="NCBI Taxonomy" id="1265816"/>
    <lineage>
        <taxon>Bacteria</taxon>
        <taxon>Bacillati</taxon>
        <taxon>Bacillota</taxon>
        <taxon>Bacilli</taxon>
        <taxon>Bacillales</taxon>
        <taxon>Listeriaceae</taxon>
        <taxon>Listeria</taxon>
    </lineage>
</organism>
<evidence type="ECO:0000313" key="1">
    <source>
        <dbReference type="EMBL" id="EUJ45761.1"/>
    </source>
</evidence>
<protein>
    <submittedName>
        <fullName evidence="1">Uncharacterized protein</fullName>
    </submittedName>
</protein>
<sequence>MYLQSVASHLEPQYAYERSECVIQFGVWRWETMFVFAELGVVLGASGSSFTRQPFGNFTPSEKVKRGLFLRPLQFLSGLTGVFSFSFSNQILTKNSVESCFGGLLYKHKLTTSKTKFHFFPF</sequence>
<reference evidence="1 2" key="1">
    <citation type="journal article" date="2014" name="Int. J. Syst. Evol. Microbiol.">
        <title>Listeria floridensis sp. nov., Listeria aquatica sp. nov., Listeria cornellensis sp. nov., Listeria riparia sp. nov. and Listeria grandensis sp. nov., from agricultural and natural environments.</title>
        <authorList>
            <person name="den Bakker H.C."/>
            <person name="Warchocki S."/>
            <person name="Wright E.M."/>
            <person name="Allred A.F."/>
            <person name="Ahlstrom C."/>
            <person name="Manuel C.S."/>
            <person name="Stasiewicz M.J."/>
            <person name="Burrell A."/>
            <person name="Roof S."/>
            <person name="Strawn L."/>
            <person name="Fortes E.D."/>
            <person name="Nightingale K.K."/>
            <person name="Kephart D."/>
            <person name="Wiedmann M."/>
        </authorList>
    </citation>
    <scope>NUCLEOTIDE SEQUENCE [LARGE SCALE GENOMIC DNA]</scope>
    <source>
        <strain evidence="1 2">FSL S10-1204</strain>
    </source>
</reference>
<accession>W7DE10</accession>
<name>W7DE10_9LIST</name>
<dbReference type="EMBL" id="AODL01000007">
    <property type="protein sequence ID" value="EUJ45761.1"/>
    <property type="molecule type" value="Genomic_DNA"/>
</dbReference>
<evidence type="ECO:0000313" key="2">
    <source>
        <dbReference type="Proteomes" id="UP000019248"/>
    </source>
</evidence>
<comment type="caution">
    <text evidence="1">The sequence shown here is derived from an EMBL/GenBank/DDBJ whole genome shotgun (WGS) entry which is preliminary data.</text>
</comment>